<dbReference type="PROSITE" id="PS51186">
    <property type="entry name" value="GNAT"/>
    <property type="match status" value="1"/>
</dbReference>
<organism evidence="2 3">
    <name type="scientific">Byssochlamys spectabilis</name>
    <name type="common">Paecilomyces variotii</name>
    <dbReference type="NCBI Taxonomy" id="264951"/>
    <lineage>
        <taxon>Eukaryota</taxon>
        <taxon>Fungi</taxon>
        <taxon>Dikarya</taxon>
        <taxon>Ascomycota</taxon>
        <taxon>Pezizomycotina</taxon>
        <taxon>Eurotiomycetes</taxon>
        <taxon>Eurotiomycetidae</taxon>
        <taxon>Eurotiales</taxon>
        <taxon>Thermoascaceae</taxon>
        <taxon>Paecilomyces</taxon>
    </lineage>
</organism>
<dbReference type="PANTHER" id="PTHR42791">
    <property type="entry name" value="GNAT FAMILY ACETYLTRANSFERASE"/>
    <property type="match status" value="1"/>
</dbReference>
<proteinExistence type="predicted"/>
<dbReference type="PANTHER" id="PTHR42791:SF4">
    <property type="entry name" value="ACETYLTRANSFERASE, GNAT FAMILY FAMILY (AFU_ORTHOLOGUE AFUA_4G09540)-RELATED"/>
    <property type="match status" value="1"/>
</dbReference>
<dbReference type="EMBL" id="RCNU01000009">
    <property type="protein sequence ID" value="RWQ93583.1"/>
    <property type="molecule type" value="Genomic_DNA"/>
</dbReference>
<dbReference type="InterPro" id="IPR000182">
    <property type="entry name" value="GNAT_dom"/>
</dbReference>
<evidence type="ECO:0000259" key="1">
    <source>
        <dbReference type="PROSITE" id="PS51186"/>
    </source>
</evidence>
<dbReference type="GeneID" id="39598404"/>
<dbReference type="Proteomes" id="UP000283841">
    <property type="component" value="Unassembled WGS sequence"/>
</dbReference>
<dbReference type="STRING" id="264951.A0A443HP26"/>
<dbReference type="InterPro" id="IPR052523">
    <property type="entry name" value="Trichothecene_AcTrans"/>
</dbReference>
<accession>A0A443HP26</accession>
<sequence length="244" mass="27773">MAIEIVPLTEEDIPGTIECIQQAFADDPYFNWVFDSSKFNKKRNIGSLKARCLWGINNALFYVAKETPDQKDKAVAPSSRVLGVSCWMPPQATDVPESWYSWIQSWILSFRQLVNNVRFLGRGGLNTRRYWIWKAVQEEAQKEIWTDPKGYYFCNIVAVSPEAQGKGIGRKLFEVVTTQADEKGMKCYLESSKGHPNVEIYKKMGFEMVREMDCRDGEDVCKASTALRQAVSPVASRCFSILVV</sequence>
<dbReference type="CDD" id="cd04301">
    <property type="entry name" value="NAT_SF"/>
    <property type="match status" value="1"/>
</dbReference>
<dbReference type="RefSeq" id="XP_028483228.1">
    <property type="nucleotide sequence ID" value="XM_028629127.1"/>
</dbReference>
<keyword evidence="3" id="KW-1185">Reference proteome</keyword>
<reference evidence="2 3" key="1">
    <citation type="journal article" date="2018" name="Front. Microbiol.">
        <title>Genomic and genetic insights into a cosmopolitan fungus, Paecilomyces variotii (Eurotiales).</title>
        <authorList>
            <person name="Urquhart A.S."/>
            <person name="Mondo S.J."/>
            <person name="Makela M.R."/>
            <person name="Hane J.K."/>
            <person name="Wiebenga A."/>
            <person name="He G."/>
            <person name="Mihaltcheva S."/>
            <person name="Pangilinan J."/>
            <person name="Lipzen A."/>
            <person name="Barry K."/>
            <person name="de Vries R.P."/>
            <person name="Grigoriev I.V."/>
            <person name="Idnurm A."/>
        </authorList>
    </citation>
    <scope>NUCLEOTIDE SEQUENCE [LARGE SCALE GENOMIC DNA]</scope>
    <source>
        <strain evidence="2 3">CBS 101075</strain>
    </source>
</reference>
<dbReference type="AlphaFoldDB" id="A0A443HP26"/>
<feature type="domain" description="N-acetyltransferase" evidence="1">
    <location>
        <begin position="79"/>
        <end position="227"/>
    </location>
</feature>
<dbReference type="Gene3D" id="3.40.630.30">
    <property type="match status" value="1"/>
</dbReference>
<name>A0A443HP26_BYSSP</name>
<comment type="caution">
    <text evidence="2">The sequence shown here is derived from an EMBL/GenBank/DDBJ whole genome shotgun (WGS) entry which is preliminary data.</text>
</comment>
<gene>
    <name evidence="2" type="ORF">C8Q69DRAFT_446365</name>
</gene>
<dbReference type="SUPFAM" id="SSF55729">
    <property type="entry name" value="Acyl-CoA N-acyltransferases (Nat)"/>
    <property type="match status" value="1"/>
</dbReference>
<dbReference type="GO" id="GO:0016747">
    <property type="term" value="F:acyltransferase activity, transferring groups other than amino-acyl groups"/>
    <property type="evidence" value="ECO:0007669"/>
    <property type="project" value="InterPro"/>
</dbReference>
<evidence type="ECO:0000313" key="3">
    <source>
        <dbReference type="Proteomes" id="UP000283841"/>
    </source>
</evidence>
<dbReference type="InterPro" id="IPR016181">
    <property type="entry name" value="Acyl_CoA_acyltransferase"/>
</dbReference>
<evidence type="ECO:0000313" key="2">
    <source>
        <dbReference type="EMBL" id="RWQ93583.1"/>
    </source>
</evidence>
<protein>
    <submittedName>
        <fullName evidence="2">Acetyltransferase, GNAT family</fullName>
    </submittedName>
</protein>
<dbReference type="VEuPathDB" id="FungiDB:C8Q69DRAFT_446365"/>
<dbReference type="Pfam" id="PF13508">
    <property type="entry name" value="Acetyltransf_7"/>
    <property type="match status" value="1"/>
</dbReference>
<keyword evidence="2" id="KW-0808">Transferase</keyword>